<proteinExistence type="inferred from homology"/>
<evidence type="ECO:0000313" key="14">
    <source>
        <dbReference type="EMBL" id="MDQ0203810.1"/>
    </source>
</evidence>
<evidence type="ECO:0000256" key="3">
    <source>
        <dbReference type="ARBA" id="ARBA00022723"/>
    </source>
</evidence>
<comment type="similarity">
    <text evidence="11">Belongs to the helicase family. PriA subfamily.</text>
</comment>
<comment type="subunit">
    <text evidence="11">Component of the replication restart primosome.</text>
</comment>
<feature type="binding site" evidence="11">
    <location>
        <position position="524"/>
    </location>
    <ligand>
        <name>Zn(2+)</name>
        <dbReference type="ChEBI" id="CHEBI:29105"/>
        <label>2</label>
    </ligand>
</feature>
<dbReference type="InterPro" id="IPR011545">
    <property type="entry name" value="DEAD/DEAH_box_helicase_dom"/>
</dbReference>
<evidence type="ECO:0000256" key="5">
    <source>
        <dbReference type="ARBA" id="ARBA00022801"/>
    </source>
</evidence>
<dbReference type="InterPro" id="IPR005259">
    <property type="entry name" value="PriA"/>
</dbReference>
<dbReference type="InterPro" id="IPR042115">
    <property type="entry name" value="PriA_3primeBD_sf"/>
</dbReference>
<sequence length="801" mass="90950">MKRQADVFINISVKTIAESYTYIIPEKFKFLKTGCRVVVSFGARKMEGFIVRIFSAEDDDKRPLKEIADIIDTEPYFTDKVMQTAHFISEFYLCSLGEALRLFIPGKNSIKLRSIYSVTDNYPAALTLSEHAVYEFIAANPDCDLNQIRSVAKDNTPEILKKLQSQKAIFQDYFCSRRAHLVYDTYVQINSDTVTESVLQNMTRKRTQKRLLEFLADGKIHSIAELTAHKFSRNILNLLAASNYILLTKKRAFRNSYNNINPEKSAPVLLTSDQQSALSQIIPFIQRQEPHTFLLYGVTGSGKTQLYIEAAKYALKTVRQSLILVPEIVLTGQLVVSLKNFFAENVVVIHSRLTVSERSDAFMRIRTNDAKIIIGARSAIFAPFFDLGLIVMDEEHDSSYKQDESPRYHTRDIAQKMSLLYNAALILGSATPSIESYFYAQKKIYTLLKMPHRIDNHPLPHIEYVDMREELHLGNRHILSRALSTLISKTLEKKQQIIIMLNRRGYSTFVMCRSCGLVIKCPQCGLPLVYHKGNYLQCHHCDIKEDVPDICPSCNSRYIKFFGSGTEKLEQELQESFPTARIIRLDRDTTGRKFAHQEILRNFKSGAYDILLGTQMVAKGHDIPSVTAVGIISADSSLNMPDFRSAERCFSLITQTAGRAGRGTLKGNVIVQGYNPEHYAVVSGIAQDYDAFYRQELILRKELFYPPYASLVKLTVQHENESTALQKALSLRESFKENFTDTRVHQLIGPAPSVIANFRGIYRFNILLKTADLACVNKFLCSIGLDTDKDVKIDVNPLNTM</sequence>
<dbReference type="NCBIfam" id="TIGR00595">
    <property type="entry name" value="priA"/>
    <property type="match status" value="1"/>
</dbReference>
<evidence type="ECO:0000256" key="2">
    <source>
        <dbReference type="ARBA" id="ARBA00022705"/>
    </source>
</evidence>
<dbReference type="InterPro" id="IPR041236">
    <property type="entry name" value="PriA_C"/>
</dbReference>
<dbReference type="CDD" id="cd18804">
    <property type="entry name" value="SF2_C_priA"/>
    <property type="match status" value="1"/>
</dbReference>
<protein>
    <recommendedName>
        <fullName evidence="11">Replication restart protein PriA</fullName>
    </recommendedName>
    <alternativeName>
        <fullName evidence="11">ATP-dependent DNA helicase PriA</fullName>
        <ecNumber evidence="11">5.6.2.4</ecNumber>
    </alternativeName>
    <alternativeName>
        <fullName evidence="11">DNA 3'-5' helicase PriA</fullName>
    </alternativeName>
</protein>
<dbReference type="EC" id="5.6.2.4" evidence="11"/>
<keyword evidence="10 11" id="KW-0413">Isomerase</keyword>
<dbReference type="SUPFAM" id="SSF52540">
    <property type="entry name" value="P-loop containing nucleoside triphosphate hydrolases"/>
    <property type="match status" value="1"/>
</dbReference>
<comment type="function">
    <text evidence="11">Initiates the restart of stalled replication forks, which reloads the replicative helicase on sites other than the origin of replication. Recognizes and binds to abandoned replication forks and remodels them to uncover a helicase loading site. Promotes assembly of the primosome at these replication forks.</text>
</comment>
<evidence type="ECO:0000256" key="11">
    <source>
        <dbReference type="HAMAP-Rule" id="MF_00983"/>
    </source>
</evidence>
<evidence type="ECO:0000256" key="10">
    <source>
        <dbReference type="ARBA" id="ARBA00023235"/>
    </source>
</evidence>
<feature type="domain" description="Helicase C-terminal" evidence="13">
    <location>
        <begin position="546"/>
        <end position="715"/>
    </location>
</feature>
<reference evidence="14 15" key="1">
    <citation type="submission" date="2023-07" db="EMBL/GenBank/DDBJ databases">
        <title>Genomic Encyclopedia of Type Strains, Phase IV (KMG-IV): sequencing the most valuable type-strain genomes for metagenomic binning, comparative biology and taxonomic classification.</title>
        <authorList>
            <person name="Goeker M."/>
        </authorList>
    </citation>
    <scope>NUCLEOTIDE SEQUENCE [LARGE SCALE GENOMIC DNA]</scope>
    <source>
        <strain evidence="14 15">DSM 16980</strain>
    </source>
</reference>
<keyword evidence="9 11" id="KW-0238">DNA-binding</keyword>
<feature type="binding site" evidence="11">
    <location>
        <position position="541"/>
    </location>
    <ligand>
        <name>Zn(2+)</name>
        <dbReference type="ChEBI" id="CHEBI:29105"/>
        <label>2</label>
    </ligand>
</feature>
<evidence type="ECO:0000313" key="15">
    <source>
        <dbReference type="Proteomes" id="UP001239167"/>
    </source>
</evidence>
<dbReference type="InterPro" id="IPR027417">
    <property type="entry name" value="P-loop_NTPase"/>
</dbReference>
<dbReference type="PANTHER" id="PTHR30580:SF0">
    <property type="entry name" value="PRIMOSOMAL PROTEIN N"/>
    <property type="match status" value="1"/>
</dbReference>
<keyword evidence="7 11" id="KW-0862">Zinc</keyword>
<evidence type="ECO:0000256" key="4">
    <source>
        <dbReference type="ARBA" id="ARBA00022741"/>
    </source>
</evidence>
<dbReference type="InterPro" id="IPR001650">
    <property type="entry name" value="Helicase_C-like"/>
</dbReference>
<comment type="catalytic activity">
    <reaction evidence="11">
        <text>Couples ATP hydrolysis with the unwinding of duplex DNA by translocating in the 3'-5' direction.</text>
        <dbReference type="EC" id="5.6.2.4"/>
    </reaction>
</comment>
<keyword evidence="3 11" id="KW-0479">Metal-binding</keyword>
<dbReference type="HAMAP" id="MF_00983">
    <property type="entry name" value="PriA"/>
    <property type="match status" value="1"/>
</dbReference>
<dbReference type="PROSITE" id="PS51192">
    <property type="entry name" value="HELICASE_ATP_BIND_1"/>
    <property type="match status" value="1"/>
</dbReference>
<comment type="caution">
    <text evidence="14">The sequence shown here is derived from an EMBL/GenBank/DDBJ whole genome shotgun (WGS) entry which is preliminary data.</text>
</comment>
<dbReference type="Pfam" id="PF00271">
    <property type="entry name" value="Helicase_C"/>
    <property type="match status" value="1"/>
</dbReference>
<keyword evidence="1 11" id="KW-0639">Primosome</keyword>
<dbReference type="Gene3D" id="3.40.1440.60">
    <property type="entry name" value="PriA, 3(prime) DNA-binding domain"/>
    <property type="match status" value="1"/>
</dbReference>
<feature type="domain" description="Helicase ATP-binding" evidence="12">
    <location>
        <begin position="284"/>
        <end position="450"/>
    </location>
</feature>
<dbReference type="InterPro" id="IPR014001">
    <property type="entry name" value="Helicase_ATP-bd"/>
</dbReference>
<evidence type="ECO:0000259" key="13">
    <source>
        <dbReference type="PROSITE" id="PS51194"/>
    </source>
</evidence>
<dbReference type="Pfam" id="PF17764">
    <property type="entry name" value="PriA_3primeBD"/>
    <property type="match status" value="1"/>
</dbReference>
<comment type="catalytic activity">
    <reaction evidence="11">
        <text>ATP + H2O = ADP + phosphate + H(+)</text>
        <dbReference type="Rhea" id="RHEA:13065"/>
        <dbReference type="ChEBI" id="CHEBI:15377"/>
        <dbReference type="ChEBI" id="CHEBI:15378"/>
        <dbReference type="ChEBI" id="CHEBI:30616"/>
        <dbReference type="ChEBI" id="CHEBI:43474"/>
        <dbReference type="ChEBI" id="CHEBI:456216"/>
        <dbReference type="EC" id="5.6.2.4"/>
    </reaction>
</comment>
<dbReference type="SMART" id="SM00487">
    <property type="entry name" value="DEXDc"/>
    <property type="match status" value="1"/>
</dbReference>
<dbReference type="Pfam" id="PF18074">
    <property type="entry name" value="PriA_C"/>
    <property type="match status" value="1"/>
</dbReference>
<feature type="binding site" evidence="11">
    <location>
        <position position="554"/>
    </location>
    <ligand>
        <name>Zn(2+)</name>
        <dbReference type="ChEBI" id="CHEBI:29105"/>
        <label>1</label>
    </ligand>
</feature>
<dbReference type="SMART" id="SM00490">
    <property type="entry name" value="HELICc"/>
    <property type="match status" value="1"/>
</dbReference>
<dbReference type="EMBL" id="JAUSUE010000009">
    <property type="protein sequence ID" value="MDQ0203810.1"/>
    <property type="molecule type" value="Genomic_DNA"/>
</dbReference>
<evidence type="ECO:0000259" key="12">
    <source>
        <dbReference type="PROSITE" id="PS51192"/>
    </source>
</evidence>
<feature type="binding site" evidence="11">
    <location>
        <position position="538"/>
    </location>
    <ligand>
        <name>Zn(2+)</name>
        <dbReference type="ChEBI" id="CHEBI:29105"/>
        <label>2</label>
    </ligand>
</feature>
<keyword evidence="8 11" id="KW-0067">ATP-binding</keyword>
<keyword evidence="6 11" id="KW-0347">Helicase</keyword>
<gene>
    <name evidence="11" type="primary">priA</name>
    <name evidence="14" type="ORF">J2S01_001529</name>
</gene>
<dbReference type="Pfam" id="PF00270">
    <property type="entry name" value="DEAD"/>
    <property type="match status" value="1"/>
</dbReference>
<evidence type="ECO:0000256" key="1">
    <source>
        <dbReference type="ARBA" id="ARBA00022515"/>
    </source>
</evidence>
<dbReference type="RefSeq" id="WP_432748918.1">
    <property type="nucleotide sequence ID" value="NZ_CP116940.1"/>
</dbReference>
<evidence type="ECO:0000256" key="7">
    <source>
        <dbReference type="ARBA" id="ARBA00022833"/>
    </source>
</evidence>
<feature type="binding site" evidence="11">
    <location>
        <position position="515"/>
    </location>
    <ligand>
        <name>Zn(2+)</name>
        <dbReference type="ChEBI" id="CHEBI:29105"/>
        <label>1</label>
    </ligand>
</feature>
<keyword evidence="2 11" id="KW-0235">DNA replication</keyword>
<comment type="cofactor">
    <cofactor evidence="11">
        <name>Zn(2+)</name>
        <dbReference type="ChEBI" id="CHEBI:29105"/>
    </cofactor>
    <text evidence="11">Binds 2 zinc ions per subunit.</text>
</comment>
<dbReference type="PROSITE" id="PS51194">
    <property type="entry name" value="HELICASE_CTER"/>
    <property type="match status" value="1"/>
</dbReference>
<dbReference type="Gene3D" id="3.40.50.300">
    <property type="entry name" value="P-loop containing nucleotide triphosphate hydrolases"/>
    <property type="match status" value="2"/>
</dbReference>
<feature type="binding site" evidence="11">
    <location>
        <position position="521"/>
    </location>
    <ligand>
        <name>Zn(2+)</name>
        <dbReference type="ChEBI" id="CHEBI:29105"/>
        <label>2</label>
    </ligand>
</feature>
<evidence type="ECO:0000256" key="9">
    <source>
        <dbReference type="ARBA" id="ARBA00023125"/>
    </source>
</evidence>
<feature type="binding site" evidence="11">
    <location>
        <position position="512"/>
    </location>
    <ligand>
        <name>Zn(2+)</name>
        <dbReference type="ChEBI" id="CHEBI:29105"/>
        <label>1</label>
    </ligand>
</feature>
<keyword evidence="15" id="KW-1185">Reference proteome</keyword>
<dbReference type="PANTHER" id="PTHR30580">
    <property type="entry name" value="PRIMOSOMAL PROTEIN N"/>
    <property type="match status" value="1"/>
</dbReference>
<organism evidence="14 15">
    <name type="scientific">Pectinatus haikarae</name>
    <dbReference type="NCBI Taxonomy" id="349096"/>
    <lineage>
        <taxon>Bacteria</taxon>
        <taxon>Bacillati</taxon>
        <taxon>Bacillota</taxon>
        <taxon>Negativicutes</taxon>
        <taxon>Selenomonadales</taxon>
        <taxon>Selenomonadaceae</taxon>
        <taxon>Pectinatus</taxon>
    </lineage>
</organism>
<evidence type="ECO:0000256" key="8">
    <source>
        <dbReference type="ARBA" id="ARBA00022840"/>
    </source>
</evidence>
<evidence type="ECO:0000256" key="6">
    <source>
        <dbReference type="ARBA" id="ARBA00022806"/>
    </source>
</evidence>
<feature type="binding site" evidence="11">
    <location>
        <position position="551"/>
    </location>
    <ligand>
        <name>Zn(2+)</name>
        <dbReference type="ChEBI" id="CHEBI:29105"/>
        <label>1</label>
    </ligand>
</feature>
<name>A0ABT9Y7J7_9FIRM</name>
<dbReference type="CDD" id="cd17929">
    <property type="entry name" value="DEXHc_priA"/>
    <property type="match status" value="1"/>
</dbReference>
<accession>A0ABT9Y7J7</accession>
<dbReference type="GO" id="GO:0016787">
    <property type="term" value="F:hydrolase activity"/>
    <property type="evidence" value="ECO:0007669"/>
    <property type="project" value="UniProtKB-KW"/>
</dbReference>
<dbReference type="Proteomes" id="UP001239167">
    <property type="component" value="Unassembled WGS sequence"/>
</dbReference>
<keyword evidence="4 11" id="KW-0547">Nucleotide-binding</keyword>
<dbReference type="InterPro" id="IPR041222">
    <property type="entry name" value="PriA_3primeBD"/>
</dbReference>
<keyword evidence="5 11" id="KW-0378">Hydrolase</keyword>